<gene>
    <name evidence="2" type="ORF">A9Z60_07720</name>
</gene>
<reference evidence="2 3" key="1">
    <citation type="submission" date="2016-06" db="EMBL/GenBank/DDBJ databases">
        <title>Draft genome of Moraxella nonliquefaciens CCUG 60284.</title>
        <authorList>
            <person name="Salva-Serra F."/>
            <person name="Engstrom-Jakobsson H."/>
            <person name="Thorell K."/>
            <person name="Gonzales-Siles L."/>
            <person name="Karlsson R."/>
            <person name="Boulund F."/>
            <person name="Engstrand L."/>
            <person name="Kristiansson E."/>
            <person name="Moore E."/>
        </authorList>
    </citation>
    <scope>NUCLEOTIDE SEQUENCE [LARGE SCALE GENOMIC DNA]</scope>
    <source>
        <strain evidence="2 3">CCUG 60284</strain>
    </source>
</reference>
<evidence type="ECO:0000259" key="1">
    <source>
        <dbReference type="Pfam" id="PF10547"/>
    </source>
</evidence>
<dbReference type="Pfam" id="PF10547">
    <property type="entry name" value="P22_AR_N"/>
    <property type="match status" value="1"/>
</dbReference>
<dbReference type="Proteomes" id="UP000092671">
    <property type="component" value="Unassembled WGS sequence"/>
</dbReference>
<evidence type="ECO:0000313" key="2">
    <source>
        <dbReference type="EMBL" id="OBX51467.1"/>
    </source>
</evidence>
<evidence type="ECO:0000313" key="3">
    <source>
        <dbReference type="Proteomes" id="UP000092671"/>
    </source>
</evidence>
<protein>
    <recommendedName>
        <fullName evidence="1">Antirepressor protein ant N-terminal domain-containing protein</fullName>
    </recommendedName>
</protein>
<sequence>MQNQIQTVNFHEQSLITLQKDGVAYVAMKPICENIGLDWEAQRQRISRDEVLNSTACMIKAVATDGKNRELLCLPIHYLNGWLFGVDTNRVKAQIKDKLITYKKECYQALFDYWNNGVAVNPRATKDDRKPLVQAVNMLVTETGAIYSNVWKMIHQRFDVSCVDELTGEQVHQAVEYVHGLVLQHGRKPVDNAMLYDVLANSAVHLRDYVRLIKQMKGIMFFDDEMGRNVHDFVVNNVRDIAQLAHDMKLTNKYGKPMFEPNRINYYGGNAMII</sequence>
<dbReference type="InterPro" id="IPR018875">
    <property type="entry name" value="Antirepressor_Ant_N"/>
</dbReference>
<dbReference type="EMBL" id="LZDN01000006">
    <property type="protein sequence ID" value="OBX51467.1"/>
    <property type="molecule type" value="Genomic_DNA"/>
</dbReference>
<comment type="caution">
    <text evidence="2">The sequence shown here is derived from an EMBL/GenBank/DDBJ whole genome shotgun (WGS) entry which is preliminary data.</text>
</comment>
<organism evidence="2 3">
    <name type="scientific">Moraxella nonliquefaciens</name>
    <dbReference type="NCBI Taxonomy" id="478"/>
    <lineage>
        <taxon>Bacteria</taxon>
        <taxon>Pseudomonadati</taxon>
        <taxon>Pseudomonadota</taxon>
        <taxon>Gammaproteobacteria</taxon>
        <taxon>Moraxellales</taxon>
        <taxon>Moraxellaceae</taxon>
        <taxon>Moraxella</taxon>
    </lineage>
</organism>
<dbReference type="OrthoDB" id="1042522at2"/>
<dbReference type="PRINTS" id="PR01994">
    <property type="entry name" value="ANTIREPRESSR"/>
</dbReference>
<dbReference type="RefSeq" id="WP_066892723.1">
    <property type="nucleotide sequence ID" value="NZ_LZDN01000006.1"/>
</dbReference>
<proteinExistence type="predicted"/>
<dbReference type="AlphaFoldDB" id="A0A1B8PKW9"/>
<feature type="domain" description="Antirepressor protein ant N-terminal" evidence="1">
    <location>
        <begin position="7"/>
        <end position="119"/>
    </location>
</feature>
<accession>A0A1B8PKW9</accession>
<name>A0A1B8PKW9_MORNO</name>